<feature type="transmembrane region" description="Helical" evidence="2">
    <location>
        <begin position="369"/>
        <end position="390"/>
    </location>
</feature>
<dbReference type="RefSeq" id="WP_096421646.1">
    <property type="nucleotide sequence ID" value="NZ_AP017315.1"/>
</dbReference>
<evidence type="ECO:0000259" key="3">
    <source>
        <dbReference type="Pfam" id="PF10145"/>
    </source>
</evidence>
<evidence type="ECO:0000256" key="1">
    <source>
        <dbReference type="ARBA" id="ARBA00022612"/>
    </source>
</evidence>
<dbReference type="Pfam" id="PF10145">
    <property type="entry name" value="PhageMin_Tail"/>
    <property type="match status" value="1"/>
</dbReference>
<name>A0A0U5BLN7_9MICO</name>
<dbReference type="KEGG" id="malk:MalAC0309_1602"/>
<dbReference type="OrthoDB" id="177147at2"/>
<dbReference type="InterPro" id="IPR010090">
    <property type="entry name" value="Phage_tape_meas"/>
</dbReference>
<dbReference type="EMBL" id="AP017315">
    <property type="protein sequence ID" value="BAU32453.1"/>
    <property type="molecule type" value="Genomic_DNA"/>
</dbReference>
<gene>
    <name evidence="4" type="ORF">MalAC0309_1602</name>
</gene>
<keyword evidence="2" id="KW-0472">Membrane</keyword>
<dbReference type="NCBIfam" id="TIGR01760">
    <property type="entry name" value="tape_meas_TP901"/>
    <property type="match status" value="1"/>
</dbReference>
<reference evidence="5" key="1">
    <citation type="submission" date="2015-12" db="EMBL/GenBank/DDBJ databases">
        <authorList>
            <person name="Shamseldin A."/>
            <person name="Moawad H."/>
            <person name="Abd El-Rahim W.M."/>
            <person name="Sadowsky M.J."/>
        </authorList>
    </citation>
    <scope>NUCLEOTIDE SEQUENCE [LARGE SCALE GENOMIC DNA]</scope>
    <source>
        <strain evidence="5">JAM AC0309</strain>
    </source>
</reference>
<sequence length="670" mass="70017">MSTGAELATAWVRLTYSSDGITDQVTKDMLPIVGVAGKQGTLAGNRLSMGLKAGVVAAAAGVVAGFAGLYKVGETMADLKNTIRAGTGASGEALQGLVDNAKNVAQNVPTSFEAASQTVADLNTRLGLSGETMETVAAQYLEAGRILKQDVDINTTSAAFRAFGIEGEQIVGGMDALFRASQATGVSMNELASGVQKSAPALKELGFSFEESIALMGTLDKAGLNSGQMASALTRSLTNLAKEGEAPAETFQRVVGEMDGFIESGDRAAAYNLAGEIFGTRGASQFVAAIDSGILSLDNLTAAAGVSEDTILGVGEETLKFGDRWQMVSNQAQVAIEPLATAIFDGLGSALADIMPHLQAFGSWLGENIWVIGAVAAVIGVTLVAAMIAWTSAIWAQTAALLASPITWIVLAIVALIAAIVLLAMNWEDVTAWISDVWNGFVGWLSDGFNALGRWWGDLWSGIASWAEDVWTGLVDWFSGALQWLVDLFLNWTLLGQIIKNWDAIKTAFVDAWRGIVSFFDNAIQSFVSGWQSAWTGIGNFVRETFENAVAFVKSPLNAIISLVNGVIGAINGLKIDIPDWVPGLGGQTLGFNIPNLPMLATGGTILRSGSVIVGEKGPELLTLPAGAVVDPDIDRGAGGGVTFINNAPLGQTVSQALAEFSDQARGAEW</sequence>
<feature type="transmembrane region" description="Helical" evidence="2">
    <location>
        <begin position="49"/>
        <end position="70"/>
    </location>
</feature>
<keyword evidence="2" id="KW-0812">Transmembrane</keyword>
<reference evidence="4 5" key="2">
    <citation type="submission" date="2016-01" db="EMBL/GenBank/DDBJ databases">
        <title>Microcella alkaliphila JAM AC0309 whole genome shotgun sequence.</title>
        <authorList>
            <person name="Kurata A."/>
            <person name="Hirose Y."/>
            <person name="Kishimoto N."/>
            <person name="Kobayashi T."/>
        </authorList>
    </citation>
    <scope>NUCLEOTIDE SEQUENCE [LARGE SCALE GENOMIC DNA]</scope>
    <source>
        <strain evidence="4 5">JAM AC0309</strain>
    </source>
</reference>
<dbReference type="PANTHER" id="PTHR37813">
    <property type="entry name" value="FELS-2 PROPHAGE PROTEIN"/>
    <property type="match status" value="1"/>
</dbReference>
<evidence type="ECO:0000313" key="4">
    <source>
        <dbReference type="EMBL" id="BAU32453.1"/>
    </source>
</evidence>
<protein>
    <submittedName>
        <fullName evidence="4">Phage tail tape measure protein</fullName>
    </submittedName>
</protein>
<dbReference type="Proteomes" id="UP000218965">
    <property type="component" value="Chromosome"/>
</dbReference>
<dbReference type="AlphaFoldDB" id="A0A0U5BLN7"/>
<evidence type="ECO:0000313" key="5">
    <source>
        <dbReference type="Proteomes" id="UP000218965"/>
    </source>
</evidence>
<evidence type="ECO:0000256" key="2">
    <source>
        <dbReference type="SAM" id="Phobius"/>
    </source>
</evidence>
<accession>A0A0U5BLN7</accession>
<proteinExistence type="predicted"/>
<dbReference type="PANTHER" id="PTHR37813:SF1">
    <property type="entry name" value="FELS-2 PROPHAGE PROTEIN"/>
    <property type="match status" value="1"/>
</dbReference>
<feature type="transmembrane region" description="Helical" evidence="2">
    <location>
        <begin position="402"/>
        <end position="425"/>
    </location>
</feature>
<organism evidence="4 5">
    <name type="scientific">Microcella alkaliphila</name>
    <dbReference type="NCBI Taxonomy" id="279828"/>
    <lineage>
        <taxon>Bacteria</taxon>
        <taxon>Bacillati</taxon>
        <taxon>Actinomycetota</taxon>
        <taxon>Actinomycetes</taxon>
        <taxon>Micrococcales</taxon>
        <taxon>Microbacteriaceae</taxon>
        <taxon>Microcella</taxon>
    </lineage>
</organism>
<feature type="domain" description="Phage tail tape measure protein" evidence="3">
    <location>
        <begin position="99"/>
        <end position="265"/>
    </location>
</feature>
<keyword evidence="1" id="KW-1188">Viral release from host cell</keyword>
<keyword evidence="2" id="KW-1133">Transmembrane helix</keyword>